<protein>
    <recommendedName>
        <fullName evidence="7">Nudix hydrolase domain-containing protein</fullName>
    </recommendedName>
</protein>
<dbReference type="Gene3D" id="3.90.79.10">
    <property type="entry name" value="Nucleoside Triphosphate Pyrophosphohydrolase"/>
    <property type="match status" value="1"/>
</dbReference>
<dbReference type="PANTHER" id="PTHR12992">
    <property type="entry name" value="NUDIX HYDROLASE"/>
    <property type="match status" value="1"/>
</dbReference>
<dbReference type="AlphaFoldDB" id="A0A0F9LKR6"/>
<feature type="domain" description="Nudix hydrolase" evidence="7">
    <location>
        <begin position="23"/>
        <end position="156"/>
    </location>
</feature>
<organism evidence="8">
    <name type="scientific">marine sediment metagenome</name>
    <dbReference type="NCBI Taxonomy" id="412755"/>
    <lineage>
        <taxon>unclassified sequences</taxon>
        <taxon>metagenomes</taxon>
        <taxon>ecological metagenomes</taxon>
    </lineage>
</organism>
<sequence length="183" mass="20839">MLKLEEIRSSLASELSPKPNYDGSKLASVLVLIYGSEPKVLMTKKSEILKIHAGEISFPGGKWDKKDEDLLTTALRETKEEIDLEIKREQIIGQLKAVRTLNSGFTITPFVAVVDELSNLKHNFEVESILHIPLEPFLNTLEDDPDPNHHSIQEMHIFKFNDYTVWGASARILKQILDIFEKK</sequence>
<comment type="cofactor">
    <cofactor evidence="1">
        <name>Mn(2+)</name>
        <dbReference type="ChEBI" id="CHEBI:29035"/>
    </cofactor>
</comment>
<dbReference type="SUPFAM" id="SSF55811">
    <property type="entry name" value="Nudix"/>
    <property type="match status" value="1"/>
</dbReference>
<evidence type="ECO:0000256" key="3">
    <source>
        <dbReference type="ARBA" id="ARBA00022723"/>
    </source>
</evidence>
<keyword evidence="6" id="KW-0464">Manganese</keyword>
<proteinExistence type="predicted"/>
<name>A0A0F9LKR6_9ZZZZ</name>
<evidence type="ECO:0000313" key="8">
    <source>
        <dbReference type="EMBL" id="KKM64845.1"/>
    </source>
</evidence>
<dbReference type="GO" id="GO:0010945">
    <property type="term" value="F:coenzyme A diphosphatase activity"/>
    <property type="evidence" value="ECO:0007669"/>
    <property type="project" value="InterPro"/>
</dbReference>
<evidence type="ECO:0000259" key="7">
    <source>
        <dbReference type="PROSITE" id="PS51462"/>
    </source>
</evidence>
<accession>A0A0F9LKR6</accession>
<gene>
    <name evidence="8" type="ORF">LCGC14_1497280</name>
</gene>
<keyword evidence="3" id="KW-0479">Metal-binding</keyword>
<dbReference type="InterPro" id="IPR045121">
    <property type="entry name" value="CoAse"/>
</dbReference>
<comment type="caution">
    <text evidence="8">The sequence shown here is derived from an EMBL/GenBank/DDBJ whole genome shotgun (WGS) entry which is preliminary data.</text>
</comment>
<dbReference type="CDD" id="cd03426">
    <property type="entry name" value="NUDIX_CoAse_Nudt7"/>
    <property type="match status" value="1"/>
</dbReference>
<comment type="cofactor">
    <cofactor evidence="2">
        <name>Mg(2+)</name>
        <dbReference type="ChEBI" id="CHEBI:18420"/>
    </cofactor>
</comment>
<keyword evidence="5" id="KW-0460">Magnesium</keyword>
<reference evidence="8" key="1">
    <citation type="journal article" date="2015" name="Nature">
        <title>Complex archaea that bridge the gap between prokaryotes and eukaryotes.</title>
        <authorList>
            <person name="Spang A."/>
            <person name="Saw J.H."/>
            <person name="Jorgensen S.L."/>
            <person name="Zaremba-Niedzwiedzka K."/>
            <person name="Martijn J."/>
            <person name="Lind A.E."/>
            <person name="van Eijk R."/>
            <person name="Schleper C."/>
            <person name="Guy L."/>
            <person name="Ettema T.J."/>
        </authorList>
    </citation>
    <scope>NUCLEOTIDE SEQUENCE</scope>
</reference>
<evidence type="ECO:0000256" key="6">
    <source>
        <dbReference type="ARBA" id="ARBA00023211"/>
    </source>
</evidence>
<evidence type="ECO:0000256" key="2">
    <source>
        <dbReference type="ARBA" id="ARBA00001946"/>
    </source>
</evidence>
<evidence type="ECO:0000256" key="5">
    <source>
        <dbReference type="ARBA" id="ARBA00022842"/>
    </source>
</evidence>
<dbReference type="GO" id="GO:0046872">
    <property type="term" value="F:metal ion binding"/>
    <property type="evidence" value="ECO:0007669"/>
    <property type="project" value="UniProtKB-KW"/>
</dbReference>
<dbReference type="InterPro" id="IPR015797">
    <property type="entry name" value="NUDIX_hydrolase-like_dom_sf"/>
</dbReference>
<dbReference type="InterPro" id="IPR000086">
    <property type="entry name" value="NUDIX_hydrolase_dom"/>
</dbReference>
<dbReference type="PROSITE" id="PS51462">
    <property type="entry name" value="NUDIX"/>
    <property type="match status" value="1"/>
</dbReference>
<evidence type="ECO:0000256" key="1">
    <source>
        <dbReference type="ARBA" id="ARBA00001936"/>
    </source>
</evidence>
<evidence type="ECO:0000256" key="4">
    <source>
        <dbReference type="ARBA" id="ARBA00022801"/>
    </source>
</evidence>
<dbReference type="EMBL" id="LAZR01010825">
    <property type="protein sequence ID" value="KKM64845.1"/>
    <property type="molecule type" value="Genomic_DNA"/>
</dbReference>
<keyword evidence="4" id="KW-0378">Hydrolase</keyword>
<dbReference type="Pfam" id="PF00293">
    <property type="entry name" value="NUDIX"/>
    <property type="match status" value="1"/>
</dbReference>
<dbReference type="PANTHER" id="PTHR12992:SF11">
    <property type="entry name" value="MITOCHONDRIAL COENZYME A DIPHOSPHATASE NUDT8"/>
    <property type="match status" value="1"/>
</dbReference>